<dbReference type="InterPro" id="IPR029062">
    <property type="entry name" value="Class_I_gatase-like"/>
</dbReference>
<feature type="domain" description="Glycoside hydrolase family 5" evidence="3">
    <location>
        <begin position="27"/>
        <end position="300"/>
    </location>
</feature>
<dbReference type="Pfam" id="PF00150">
    <property type="entry name" value="Cellulase"/>
    <property type="match status" value="1"/>
</dbReference>
<evidence type="ECO:0000259" key="3">
    <source>
        <dbReference type="Pfam" id="PF00150"/>
    </source>
</evidence>
<organism evidence="4 5">
    <name type="scientific">Luteipulveratus flavus</name>
    <dbReference type="NCBI Taxonomy" id="3031728"/>
    <lineage>
        <taxon>Bacteria</taxon>
        <taxon>Bacillati</taxon>
        <taxon>Actinomycetota</taxon>
        <taxon>Actinomycetes</taxon>
        <taxon>Micrococcales</taxon>
        <taxon>Dermacoccaceae</taxon>
        <taxon>Luteipulveratus</taxon>
    </lineage>
</organism>
<keyword evidence="1" id="KW-0378">Hydrolase</keyword>
<proteinExistence type="predicted"/>
<sequence>MSEPRSGAGLFVDRPLRFVEGSEGPVAWTGVNFWSRHGGPLMWRGLDEAVLRSELETMRSYGIGVTRSFFYWPDTMPAPDRLDEDVLDRFAMFLDLHRELGLTTIPTFVVGHMSGENWDPAWRSGRDLYADVWMVARQAWYARELVSRFADHPAIVGWLVSNEMPIYGGAADSDVVTSWAELMVDAIRAGGARQPVSLGDGAWGIETTGEDNGFSLRRTAGLVDFVGPHVYRMENDVVRQHLKAAFVCELAAVAGLPVVLEEFGVTSDFASDLNAAHYYRQTLHTSLLAGATGWIAWNNTDFDTIADQDPYRHHPFELHFGLTRADGTPKPALREMRDFAALLDRIEVTACRRAPAQAVLVVPAYLETGEPLTLSAAERTPIVAALEQAHVAAREADLPVAFAREVDGIPGGAPLYLVPSTKALTAPTWRLLGEQVRSGSTLYASYGLGDSDFQRGPWWTGLEEIFGVRHDLVYGITEPLEEDLVVTLERDLGPLRAGDVLDIAVAGSEVTRTMLPVETTTADVVARDQHGRIVLTRNSIGAGIAVLSTVPTEALAAARPRANPEPTWRLYDAVAQVAGVDRPVRVESPMVLVDRLVHRDGRCFVWLVSASRDPQTVAVETAVGTAVRPLAGGDPVTKVELAPYDVQVLELIATTSSARYDENTGTATVSGPAQEEGRRP</sequence>
<dbReference type="Gene3D" id="3.40.50.880">
    <property type="match status" value="1"/>
</dbReference>
<dbReference type="Gene3D" id="3.20.20.80">
    <property type="entry name" value="Glycosidases"/>
    <property type="match status" value="1"/>
</dbReference>
<accession>A0ABT6CCG0</accession>
<evidence type="ECO:0000256" key="1">
    <source>
        <dbReference type="ARBA" id="ARBA00022801"/>
    </source>
</evidence>
<keyword evidence="5" id="KW-1185">Reference proteome</keyword>
<keyword evidence="2" id="KW-0326">Glycosidase</keyword>
<comment type="caution">
    <text evidence="4">The sequence shown here is derived from an EMBL/GenBank/DDBJ whole genome shotgun (WGS) entry which is preliminary data.</text>
</comment>
<dbReference type="InterPro" id="IPR017853">
    <property type="entry name" value="GH"/>
</dbReference>
<dbReference type="Proteomes" id="UP001528912">
    <property type="component" value="Unassembled WGS sequence"/>
</dbReference>
<dbReference type="InterPro" id="IPR001547">
    <property type="entry name" value="Glyco_hydro_5"/>
</dbReference>
<dbReference type="SUPFAM" id="SSF51445">
    <property type="entry name" value="(Trans)glycosidases"/>
    <property type="match status" value="1"/>
</dbReference>
<dbReference type="EMBL" id="JAROAV010000030">
    <property type="protein sequence ID" value="MDF8264956.1"/>
    <property type="molecule type" value="Genomic_DNA"/>
</dbReference>
<gene>
    <name evidence="4" type="ORF">P4R38_11935</name>
</gene>
<protein>
    <submittedName>
        <fullName evidence="4">Cellulase family glycosylhydrolase</fullName>
    </submittedName>
</protein>
<evidence type="ECO:0000313" key="5">
    <source>
        <dbReference type="Proteomes" id="UP001528912"/>
    </source>
</evidence>
<evidence type="ECO:0000313" key="4">
    <source>
        <dbReference type="EMBL" id="MDF8264956.1"/>
    </source>
</evidence>
<reference evidence="4 5" key="1">
    <citation type="submission" date="2023-03" db="EMBL/GenBank/DDBJ databases">
        <title>YIM 133296 draft genome.</title>
        <authorList>
            <person name="Xiong L."/>
        </authorList>
    </citation>
    <scope>NUCLEOTIDE SEQUENCE [LARGE SCALE GENOMIC DNA]</scope>
    <source>
        <strain evidence="4 5">YIM 133296</strain>
    </source>
</reference>
<evidence type="ECO:0000256" key="2">
    <source>
        <dbReference type="ARBA" id="ARBA00023295"/>
    </source>
</evidence>
<dbReference type="RefSeq" id="WP_277192335.1">
    <property type="nucleotide sequence ID" value="NZ_JAROAV010000030.1"/>
</dbReference>
<name>A0ABT6CCG0_9MICO</name>